<evidence type="ECO:0000313" key="2">
    <source>
        <dbReference type="Proteomes" id="UP001230649"/>
    </source>
</evidence>
<protein>
    <submittedName>
        <fullName evidence="1">Uncharacterized protein</fullName>
    </submittedName>
</protein>
<keyword evidence="2" id="KW-1185">Reference proteome</keyword>
<comment type="caution">
    <text evidence="1">The sequence shown here is derived from an EMBL/GenBank/DDBJ whole genome shotgun (WGS) entry which is preliminary data.</text>
</comment>
<accession>A0ACC2WE63</accession>
<evidence type="ECO:0000313" key="1">
    <source>
        <dbReference type="EMBL" id="KAJ9109942.1"/>
    </source>
</evidence>
<dbReference type="EMBL" id="JASBWS010000027">
    <property type="protein sequence ID" value="KAJ9109942.1"/>
    <property type="molecule type" value="Genomic_DNA"/>
</dbReference>
<gene>
    <name evidence="1" type="ORF">QFC20_003142</name>
</gene>
<dbReference type="Proteomes" id="UP001230649">
    <property type="component" value="Unassembled WGS sequence"/>
</dbReference>
<reference evidence="1" key="1">
    <citation type="submission" date="2023-04" db="EMBL/GenBank/DDBJ databases">
        <title>Draft Genome sequencing of Naganishia species isolated from polar environments using Oxford Nanopore Technology.</title>
        <authorList>
            <person name="Leo P."/>
            <person name="Venkateswaran K."/>
        </authorList>
    </citation>
    <scope>NUCLEOTIDE SEQUENCE</scope>
    <source>
        <strain evidence="1">MNA-CCFEE 5262</strain>
    </source>
</reference>
<sequence>MRSGVSPIDEWHLCAALGKDAALDRLQDHWNSFFTRDDFEEIARAGLNAVRIPVGYWNVIDILDGEPYVAGAYPYLIRAIYWAAEFDIKATIDLHGVPGSQNGQDNSGLSNIVSFQANQTNFDRAVAAIRNLTEEFSKDIYNGTVTTIELMNEPRISDANFTMSELKAFYSAASRTVRQYSEGSLRVLIHDAFWGPGYWSGFNPIENTTSTSPEWLDIDLHNYFAFAPNNNLPQDEILEKICNTSQYLRNTASLSPVLVGEWSLETGTAPTASPLGRVAQSQARRTWFRKLFEAQLASYSAYGWYFWTWKTEYDINTWSYARGRRDGWIPPDISNTSQLVFPILSNGCINTSFEYTAPSSPEPQYGSARPTASIPGYLSVVAIAFPLITFATSALFL</sequence>
<proteinExistence type="predicted"/>
<name>A0ACC2WE63_9TREE</name>
<organism evidence="1 2">
    <name type="scientific">Naganishia adeliensis</name>
    <dbReference type="NCBI Taxonomy" id="92952"/>
    <lineage>
        <taxon>Eukaryota</taxon>
        <taxon>Fungi</taxon>
        <taxon>Dikarya</taxon>
        <taxon>Basidiomycota</taxon>
        <taxon>Agaricomycotina</taxon>
        <taxon>Tremellomycetes</taxon>
        <taxon>Filobasidiales</taxon>
        <taxon>Filobasidiaceae</taxon>
        <taxon>Naganishia</taxon>
    </lineage>
</organism>